<reference evidence="1" key="1">
    <citation type="submission" date="2020-11" db="EMBL/GenBank/DDBJ databases">
        <authorList>
            <person name="Koelle M."/>
            <person name="Horta M.A.C."/>
            <person name="Nowrousian M."/>
            <person name="Ohm R.A."/>
            <person name="Benz P."/>
            <person name="Pilgard A."/>
        </authorList>
    </citation>
    <scope>NUCLEOTIDE SEQUENCE</scope>
    <source>
        <strain evidence="1">FPRL280</strain>
    </source>
</reference>
<reference evidence="1" key="2">
    <citation type="journal article" name="Front. Microbiol.">
        <title>Degradative Capacity of Two Strains of Rhodonia placenta: From Phenotype to Genotype.</title>
        <authorList>
            <person name="Kolle M."/>
            <person name="Horta M.A.C."/>
            <person name="Nowrousian M."/>
            <person name="Ohm R.A."/>
            <person name="Benz J.P."/>
            <person name="Pilgard A."/>
        </authorList>
    </citation>
    <scope>NUCLEOTIDE SEQUENCE</scope>
    <source>
        <strain evidence="1">FPRL280</strain>
    </source>
</reference>
<accession>A0A8H7P2W8</accession>
<dbReference type="AlphaFoldDB" id="A0A8H7P2W8"/>
<evidence type="ECO:0000313" key="2">
    <source>
        <dbReference type="Proteomes" id="UP000639403"/>
    </source>
</evidence>
<proteinExistence type="predicted"/>
<protein>
    <submittedName>
        <fullName evidence="1">Uncharacterized protein</fullName>
    </submittedName>
</protein>
<dbReference type="Proteomes" id="UP000639403">
    <property type="component" value="Unassembled WGS sequence"/>
</dbReference>
<comment type="caution">
    <text evidence="1">The sequence shown here is derived from an EMBL/GenBank/DDBJ whole genome shotgun (WGS) entry which is preliminary data.</text>
</comment>
<evidence type="ECO:0000313" key="1">
    <source>
        <dbReference type="EMBL" id="KAF9814820.1"/>
    </source>
</evidence>
<sequence length="1123" mass="125803">MDDAQFSAIQRKMTRDPKSATNLAFTALLGLSKIGPFLGQRPALLARVAQAWMGIFKWSVYLFSGRIESADKSDPRRRASIDVISACWCAVGQYDSIREAMVSTPATIEIATRCWLEEDDGPIPSHVDAPVGTCVLGNLLKHATSAQLDRVLKMTGGKADEIAKLAISRLRGALTMRPVNATRLVIYLDFINSLSRVGTHPLRYALLGANVICPFFDKLDPDDLEMVLGVLGDILPRYCVYRSVIQTMDEPMRKIDGGAQKERVMRSIAKDVWFKFFKLVRARVLVLWGADAHKGKHIICDNVKECQAIAWKEGDHKNMCKMKQRERMEGKSDPIPKRDIAFFHQLSMHDARTHLPRLRRRAAAEFSTVPRHRLVICIDYTVQPAVYSLRPLDTYNTGQTSGTANTEARNDALIEGVRENPQRYALIESKIACGRSPQCVLTLATGAFWEWMAEQDSRSDSADVDDDSDFEDKMNDARDVLKAFVLNMEGHLPPEHAIIVADLEAAHLKESDAEAYIRRIPNAENNECLTCLTRAKFNRNPRGFIAAARKGSETEIYFLAAHLSDILEYINPDDALDIFLLHIADDRIPTSLGDRHSRQADIALWSIMGLGSAVLCFSDKSPSLRRVIDAWPSILNWTEFFLRTRMSNIGNNNLYKRVALDQLGGCWHTLTSRPSILDTMRSSPTTLDVVMRCWIEDEETTSINGPLWSTTLAKLLGENVDPEHLDRIVKAARGRADLIATYVLSRLRIATSATPVNPRHITAFVHLIGSISCVQDSPLSDALLGGNAIWYVTKALLIISIMVNTKGTKACAEAMMMCFLYLSCSLEKTDGAAWVLQALEAGLLSAFVNCSQHFSKLSGDKEDIVDVKDVLSIIESIIPQYLVYRSIIEEADAAVTKINRGPQKERVMRSIAKDIWERFSALVEERATIVRQADAWTGPRIVCDYIKECQAIGWIGGHENACERIRQERMEGKPNQLSKSDNMFLHQIATCYARNNLPVLHEMAETDYSSTPRSHLVIRIDFTTQPVRFTLCPLAEYEVEPTPESIVVETQNETILAGVKENMGSFCGWIQVHWKRESLYQKPVEHTVKLAAPSATRMHFYAQSSTCVISDGICLTFMSAEEP</sequence>
<gene>
    <name evidence="1" type="ORF">IEO21_04928</name>
</gene>
<organism evidence="1 2">
    <name type="scientific">Rhodonia placenta</name>
    <dbReference type="NCBI Taxonomy" id="104341"/>
    <lineage>
        <taxon>Eukaryota</taxon>
        <taxon>Fungi</taxon>
        <taxon>Dikarya</taxon>
        <taxon>Basidiomycota</taxon>
        <taxon>Agaricomycotina</taxon>
        <taxon>Agaricomycetes</taxon>
        <taxon>Polyporales</taxon>
        <taxon>Adustoporiaceae</taxon>
        <taxon>Rhodonia</taxon>
    </lineage>
</organism>
<dbReference type="EMBL" id="JADOXO010000080">
    <property type="protein sequence ID" value="KAF9814820.1"/>
    <property type="molecule type" value="Genomic_DNA"/>
</dbReference>
<name>A0A8H7P2W8_9APHY</name>